<reference evidence="2 3" key="1">
    <citation type="submission" date="2024-03" db="EMBL/GenBank/DDBJ databases">
        <authorList>
            <person name="Gkanogiannis A."/>
            <person name="Becerra Lopez-Lavalle L."/>
        </authorList>
    </citation>
    <scope>NUCLEOTIDE SEQUENCE [LARGE SCALE GENOMIC DNA]</scope>
</reference>
<keyword evidence="1" id="KW-0812">Transmembrane</keyword>
<gene>
    <name evidence="2" type="ORF">CITCOLO1_LOCUS8630</name>
</gene>
<dbReference type="EMBL" id="OZ021737">
    <property type="protein sequence ID" value="CAK9316757.1"/>
    <property type="molecule type" value="Genomic_DNA"/>
</dbReference>
<keyword evidence="1" id="KW-0472">Membrane</keyword>
<keyword evidence="3" id="KW-1185">Reference proteome</keyword>
<feature type="transmembrane region" description="Helical" evidence="1">
    <location>
        <begin position="21"/>
        <end position="50"/>
    </location>
</feature>
<accession>A0ABP0Y8F8</accession>
<evidence type="ECO:0000256" key="1">
    <source>
        <dbReference type="SAM" id="Phobius"/>
    </source>
</evidence>
<sequence>MCDFVSISGSGFGYLTYKWKVVYLTFSSFGFLVWGISGNGGWLIPLVILWKIESITIDRAGLVALKFG</sequence>
<dbReference type="Proteomes" id="UP001642487">
    <property type="component" value="Chromosome 3"/>
</dbReference>
<keyword evidence="1" id="KW-1133">Transmembrane helix</keyword>
<evidence type="ECO:0000313" key="2">
    <source>
        <dbReference type="EMBL" id="CAK9316757.1"/>
    </source>
</evidence>
<proteinExistence type="predicted"/>
<organism evidence="2 3">
    <name type="scientific">Citrullus colocynthis</name>
    <name type="common">colocynth</name>
    <dbReference type="NCBI Taxonomy" id="252529"/>
    <lineage>
        <taxon>Eukaryota</taxon>
        <taxon>Viridiplantae</taxon>
        <taxon>Streptophyta</taxon>
        <taxon>Embryophyta</taxon>
        <taxon>Tracheophyta</taxon>
        <taxon>Spermatophyta</taxon>
        <taxon>Magnoliopsida</taxon>
        <taxon>eudicotyledons</taxon>
        <taxon>Gunneridae</taxon>
        <taxon>Pentapetalae</taxon>
        <taxon>rosids</taxon>
        <taxon>fabids</taxon>
        <taxon>Cucurbitales</taxon>
        <taxon>Cucurbitaceae</taxon>
        <taxon>Benincaseae</taxon>
        <taxon>Citrullus</taxon>
    </lineage>
</organism>
<name>A0ABP0Y8F8_9ROSI</name>
<protein>
    <submittedName>
        <fullName evidence="2">Uncharacterized protein</fullName>
    </submittedName>
</protein>
<evidence type="ECO:0000313" key="3">
    <source>
        <dbReference type="Proteomes" id="UP001642487"/>
    </source>
</evidence>